<evidence type="ECO:0000256" key="1">
    <source>
        <dbReference type="SAM" id="MobiDB-lite"/>
    </source>
</evidence>
<comment type="caution">
    <text evidence="2">The sequence shown here is derived from an EMBL/GenBank/DDBJ whole genome shotgun (WGS) entry which is preliminary data.</text>
</comment>
<sequence length="134" mass="14985">MSWFSRSGPGPPPKEEVANGGGRLGCWPNEVGWRREVLAECRARMGSPGRMSYFRMRFIRRPLVIRPSGSGHSAVAEVVGPHFHFKDSKVMVVKGCPRGCMAQGVVCGSDLLYFRVEGDESFVWVQKWSDLVKK</sequence>
<reference evidence="2 3" key="1">
    <citation type="submission" date="2019-05" db="EMBL/GenBank/DDBJ databases">
        <title>Mikania micrantha, genome provides insights into the molecular mechanism of rapid growth.</title>
        <authorList>
            <person name="Liu B."/>
        </authorList>
    </citation>
    <scope>NUCLEOTIDE SEQUENCE [LARGE SCALE GENOMIC DNA]</scope>
    <source>
        <strain evidence="2">NLD-2019</strain>
        <tissue evidence="2">Leaf</tissue>
    </source>
</reference>
<dbReference type="AlphaFoldDB" id="A0A5N6PQY8"/>
<keyword evidence="3" id="KW-1185">Reference proteome</keyword>
<gene>
    <name evidence="2" type="ORF">E3N88_06493</name>
</gene>
<feature type="region of interest" description="Disordered" evidence="1">
    <location>
        <begin position="1"/>
        <end position="21"/>
    </location>
</feature>
<proteinExistence type="predicted"/>
<dbReference type="Proteomes" id="UP000326396">
    <property type="component" value="Linkage Group LG11"/>
</dbReference>
<protein>
    <submittedName>
        <fullName evidence="2">Uncharacterized protein</fullName>
    </submittedName>
</protein>
<name>A0A5N6PQY8_9ASTR</name>
<organism evidence="2 3">
    <name type="scientific">Mikania micrantha</name>
    <name type="common">bitter vine</name>
    <dbReference type="NCBI Taxonomy" id="192012"/>
    <lineage>
        <taxon>Eukaryota</taxon>
        <taxon>Viridiplantae</taxon>
        <taxon>Streptophyta</taxon>
        <taxon>Embryophyta</taxon>
        <taxon>Tracheophyta</taxon>
        <taxon>Spermatophyta</taxon>
        <taxon>Magnoliopsida</taxon>
        <taxon>eudicotyledons</taxon>
        <taxon>Gunneridae</taxon>
        <taxon>Pentapetalae</taxon>
        <taxon>asterids</taxon>
        <taxon>campanulids</taxon>
        <taxon>Asterales</taxon>
        <taxon>Asteraceae</taxon>
        <taxon>Asteroideae</taxon>
        <taxon>Heliantheae alliance</taxon>
        <taxon>Eupatorieae</taxon>
        <taxon>Mikania</taxon>
    </lineage>
</organism>
<evidence type="ECO:0000313" key="2">
    <source>
        <dbReference type="EMBL" id="KAD6795597.1"/>
    </source>
</evidence>
<accession>A0A5N6PQY8</accession>
<evidence type="ECO:0000313" key="3">
    <source>
        <dbReference type="Proteomes" id="UP000326396"/>
    </source>
</evidence>
<dbReference type="EMBL" id="SZYD01000003">
    <property type="protein sequence ID" value="KAD6795597.1"/>
    <property type="molecule type" value="Genomic_DNA"/>
</dbReference>